<dbReference type="EMBL" id="NFSB01000091">
    <property type="protein sequence ID" value="OUM22676.1"/>
    <property type="molecule type" value="Genomic_DNA"/>
</dbReference>
<dbReference type="RefSeq" id="WP_086979372.1">
    <property type="nucleotide sequence ID" value="NZ_NFSB01000091.1"/>
</dbReference>
<protein>
    <submittedName>
        <fullName evidence="2">Uncharacterized protein</fullName>
    </submittedName>
</protein>
<feature type="compositionally biased region" description="Basic and acidic residues" evidence="1">
    <location>
        <begin position="294"/>
        <end position="306"/>
    </location>
</feature>
<sequence>MKAEDWCELGDALTRNAPFLEALSIADEEGIALPDRRTKGISFLMSKGLIEEDDELYYLSSLLLDIGAQIALQGFDRIAPDLAESLFAIQAHCEAYHDAKANDSYTEAERHLKRLTYSCRQVVNHLRNEQAQTRAFIEGGYGFSPRLKDRLRDINNAIGRLKRLHDKLGKFTHVGLTHLAGNDRSVRRILIDYLLSAVSRNRLALDEMIGRLDRLSLSVRKRNHMRQVAHAVDVFLQAGNPIDLEPLLDRKDGAIWTPAAKMALAGSVYCDVEAGESLQELELLIASLPPPKTRRIEEPAKPRESKLVLPHSEPPKTLEKPFAREHLRRMLESLQETKQPQSASAYWNEQGDPEISMSIWLYALDSYVSLQSAVSKVRHKPLNYRLRSVYAPYLRVSANRRILDLILERAGRS</sequence>
<dbReference type="Proteomes" id="UP000196082">
    <property type="component" value="Unassembled WGS sequence"/>
</dbReference>
<evidence type="ECO:0000313" key="2">
    <source>
        <dbReference type="EMBL" id="OUM22676.1"/>
    </source>
</evidence>
<dbReference type="AlphaFoldDB" id="A0A1Y3KA20"/>
<gene>
    <name evidence="2" type="ORF">B8W72_30000</name>
</gene>
<accession>A0A1Y3KA20</accession>
<feature type="region of interest" description="Disordered" evidence="1">
    <location>
        <begin position="294"/>
        <end position="315"/>
    </location>
</feature>
<organism evidence="2 3">
    <name type="scientific">Pseudomonas putida</name>
    <name type="common">Arthrobacter siderocapsulatus</name>
    <dbReference type="NCBI Taxonomy" id="303"/>
    <lineage>
        <taxon>Bacteria</taxon>
        <taxon>Pseudomonadati</taxon>
        <taxon>Pseudomonadota</taxon>
        <taxon>Gammaproteobacteria</taxon>
        <taxon>Pseudomonadales</taxon>
        <taxon>Pseudomonadaceae</taxon>
        <taxon>Pseudomonas</taxon>
    </lineage>
</organism>
<comment type="caution">
    <text evidence="2">The sequence shown here is derived from an EMBL/GenBank/DDBJ whole genome shotgun (WGS) entry which is preliminary data.</text>
</comment>
<name>A0A1Y3KA20_PSEPU</name>
<proteinExistence type="predicted"/>
<evidence type="ECO:0000313" key="3">
    <source>
        <dbReference type="Proteomes" id="UP000196082"/>
    </source>
</evidence>
<evidence type="ECO:0000256" key="1">
    <source>
        <dbReference type="SAM" id="MobiDB-lite"/>
    </source>
</evidence>
<reference evidence="2 3" key="1">
    <citation type="submission" date="2017-05" db="EMBL/GenBank/DDBJ databases">
        <title>Whole genome sequence of Pseudomonas putida isolate 1312 commercialized as a biostimulant.</title>
        <authorList>
            <person name="Crovadore J."/>
            <person name="Blanc P."/>
            <person name="Chablais R."/>
            <person name="Cochard B."/>
            <person name="Grizard D."/>
            <person name="Lefort F."/>
        </authorList>
    </citation>
    <scope>NUCLEOTIDE SEQUENCE [LARGE SCALE GENOMIC DNA]</scope>
    <source>
        <strain evidence="2 3">1312</strain>
    </source>
</reference>